<dbReference type="SUPFAM" id="SSF52540">
    <property type="entry name" value="P-loop containing nucleoside triphosphate hydrolases"/>
    <property type="match status" value="1"/>
</dbReference>
<dbReference type="eggNOG" id="COG1129">
    <property type="taxonomic scope" value="Bacteria"/>
</dbReference>
<evidence type="ECO:0000256" key="5">
    <source>
        <dbReference type="ARBA" id="ARBA00022741"/>
    </source>
</evidence>
<dbReference type="Pfam" id="PF13407">
    <property type="entry name" value="Peripla_BP_4"/>
    <property type="match status" value="1"/>
</dbReference>
<dbReference type="HOGENOM" id="CLU_000604_1_2_9"/>
<sequence>MPAAPVVEMRGIDRSFPGVRALKGVDFELRPGEVHGLLGENGAGKSTLMKILGGLYRPEAGEVLIDGRPVTIDSPAAATALGIAFIHQELNQALHLSVAENIYLGRPPVTGPFRRVDWRAMYQGAAAVLERLGAQIDPRATLGSLGVGARQMVEIARALSLDARVLIMDEPTAALTEPEVERLFAVMRSLVEAGVAIVYISHRLEEIFTICDRVTVLRDGQRIGSWPIDQVTADHLITHMVGRQLTERFPKVEVAPGDTLLEVRDLLLRGSSTPVSFTVRRGEILGIAGLMGAGRTHRGQGFHEAVDGVQGIDVVASQPADFDRAKGLTVMENILQAHPDIVAVFAHNDEMALGALEAIEAAGKADQIKVVGFDATDDAVKAVQEGRMAATVAQKPKEMGRLGVETALKHLNGEKVDEYIPVPLELVTK</sequence>
<keyword evidence="7" id="KW-1278">Translocase</keyword>
<keyword evidence="5" id="KW-0547">Nucleotide-binding</keyword>
<keyword evidence="6 10" id="KW-0067">ATP-binding</keyword>
<dbReference type="InterPro" id="IPR003593">
    <property type="entry name" value="AAA+_ATPase"/>
</dbReference>
<feature type="domain" description="ABC transporter" evidence="9">
    <location>
        <begin position="7"/>
        <end position="244"/>
    </location>
</feature>
<accession>Q67RD5</accession>
<evidence type="ECO:0000256" key="7">
    <source>
        <dbReference type="ARBA" id="ARBA00022967"/>
    </source>
</evidence>
<dbReference type="Proteomes" id="UP000000417">
    <property type="component" value="Chromosome"/>
</dbReference>
<dbReference type="SUPFAM" id="SSF53822">
    <property type="entry name" value="Periplasmic binding protein-like I"/>
    <property type="match status" value="1"/>
</dbReference>
<dbReference type="Gene3D" id="3.40.50.300">
    <property type="entry name" value="P-loop containing nucleotide triphosphate hydrolases"/>
    <property type="match status" value="1"/>
</dbReference>
<dbReference type="InterPro" id="IPR028082">
    <property type="entry name" value="Peripla_BP_I"/>
</dbReference>
<dbReference type="SMART" id="SM00382">
    <property type="entry name" value="AAA"/>
    <property type="match status" value="1"/>
</dbReference>
<dbReference type="InterPro" id="IPR027417">
    <property type="entry name" value="P-loop_NTPase"/>
</dbReference>
<dbReference type="OrthoDB" id="9771863at2"/>
<keyword evidence="3" id="KW-1003">Cell membrane</keyword>
<dbReference type="AlphaFoldDB" id="Q67RD5"/>
<proteinExistence type="predicted"/>
<evidence type="ECO:0000256" key="6">
    <source>
        <dbReference type="ARBA" id="ARBA00022840"/>
    </source>
</evidence>
<evidence type="ECO:0000256" key="1">
    <source>
        <dbReference type="ARBA" id="ARBA00004202"/>
    </source>
</evidence>
<dbReference type="PANTHER" id="PTHR43790">
    <property type="entry name" value="CARBOHYDRATE TRANSPORT ATP-BINDING PROTEIN MG119-RELATED"/>
    <property type="match status" value="1"/>
</dbReference>
<dbReference type="InterPro" id="IPR003439">
    <property type="entry name" value="ABC_transporter-like_ATP-bd"/>
</dbReference>
<dbReference type="RefSeq" id="WP_011194906.1">
    <property type="nucleotide sequence ID" value="NC_006177.1"/>
</dbReference>
<evidence type="ECO:0000256" key="4">
    <source>
        <dbReference type="ARBA" id="ARBA00022737"/>
    </source>
</evidence>
<dbReference type="GO" id="GO:0016887">
    <property type="term" value="F:ATP hydrolysis activity"/>
    <property type="evidence" value="ECO:0007669"/>
    <property type="project" value="InterPro"/>
</dbReference>
<evidence type="ECO:0000256" key="2">
    <source>
        <dbReference type="ARBA" id="ARBA00022448"/>
    </source>
</evidence>
<name>Q67RD5_SYMTH</name>
<dbReference type="CDD" id="cd03216">
    <property type="entry name" value="ABC_Carb_Monos_I"/>
    <property type="match status" value="1"/>
</dbReference>
<evidence type="ECO:0000259" key="9">
    <source>
        <dbReference type="PROSITE" id="PS50893"/>
    </source>
</evidence>
<dbReference type="Gene3D" id="3.40.50.2300">
    <property type="match status" value="2"/>
</dbReference>
<protein>
    <submittedName>
        <fullName evidence="10">Ribose ABC transporter ATP-binding protein</fullName>
    </submittedName>
</protein>
<comment type="subcellular location">
    <subcellularLocation>
        <location evidence="1">Cell membrane</location>
        <topology evidence="1">Peripheral membrane protein</topology>
    </subcellularLocation>
</comment>
<evidence type="ECO:0000313" key="11">
    <source>
        <dbReference type="Proteomes" id="UP000000417"/>
    </source>
</evidence>
<dbReference type="KEGG" id="sth:STH773"/>
<dbReference type="GO" id="GO:0005524">
    <property type="term" value="F:ATP binding"/>
    <property type="evidence" value="ECO:0007669"/>
    <property type="project" value="UniProtKB-KW"/>
</dbReference>
<keyword evidence="2" id="KW-0813">Transport</keyword>
<keyword evidence="8" id="KW-0472">Membrane</keyword>
<dbReference type="InterPro" id="IPR025997">
    <property type="entry name" value="SBP_2_dom"/>
</dbReference>
<evidence type="ECO:0000256" key="8">
    <source>
        <dbReference type="ARBA" id="ARBA00023136"/>
    </source>
</evidence>
<evidence type="ECO:0000256" key="3">
    <source>
        <dbReference type="ARBA" id="ARBA00022475"/>
    </source>
</evidence>
<dbReference type="FunFam" id="3.40.50.300:FF:000127">
    <property type="entry name" value="Ribose import ATP-binding protein RbsA"/>
    <property type="match status" value="1"/>
</dbReference>
<reference evidence="10 11" key="1">
    <citation type="journal article" date="2004" name="Nucleic Acids Res.">
        <title>Genome sequence of Symbiobacterium thermophilum, an uncultivable bacterium that depends on microbial commensalism.</title>
        <authorList>
            <person name="Ueda K."/>
            <person name="Yamashita A."/>
            <person name="Ishikawa J."/>
            <person name="Shimada M."/>
            <person name="Watsuji T."/>
            <person name="Morimura K."/>
            <person name="Ikeda H."/>
            <person name="Hattori M."/>
            <person name="Beppu T."/>
        </authorList>
    </citation>
    <scope>NUCLEOTIDE SEQUENCE [LARGE SCALE GENOMIC DNA]</scope>
    <source>
        <strain evidence="11">T / IAM 14863</strain>
    </source>
</reference>
<dbReference type="PANTHER" id="PTHR43790:SF9">
    <property type="entry name" value="GALACTOFURANOSE TRANSPORTER ATP-BINDING PROTEIN YTFR"/>
    <property type="match status" value="1"/>
</dbReference>
<dbReference type="InterPro" id="IPR050107">
    <property type="entry name" value="ABC_carbohydrate_import_ATPase"/>
</dbReference>
<keyword evidence="4" id="KW-0677">Repeat</keyword>
<dbReference type="PROSITE" id="PS50893">
    <property type="entry name" value="ABC_TRANSPORTER_2"/>
    <property type="match status" value="1"/>
</dbReference>
<dbReference type="GO" id="GO:0005886">
    <property type="term" value="C:plasma membrane"/>
    <property type="evidence" value="ECO:0007669"/>
    <property type="project" value="UniProtKB-SubCell"/>
</dbReference>
<dbReference type="STRING" id="292459.STH773"/>
<gene>
    <name evidence="10" type="ordered locus">STH773</name>
</gene>
<dbReference type="Pfam" id="PF00005">
    <property type="entry name" value="ABC_tran"/>
    <property type="match status" value="1"/>
</dbReference>
<keyword evidence="11" id="KW-1185">Reference proteome</keyword>
<dbReference type="EMBL" id="AP006840">
    <property type="protein sequence ID" value="BAD39758.1"/>
    <property type="molecule type" value="Genomic_DNA"/>
</dbReference>
<dbReference type="eggNOG" id="COG1879">
    <property type="taxonomic scope" value="Bacteria"/>
</dbReference>
<evidence type="ECO:0000313" key="10">
    <source>
        <dbReference type="EMBL" id="BAD39758.1"/>
    </source>
</evidence>
<organism evidence="10 11">
    <name type="scientific">Symbiobacterium thermophilum (strain DSM 24528 / JCM 14929 / IAM 14863 / T)</name>
    <dbReference type="NCBI Taxonomy" id="292459"/>
    <lineage>
        <taxon>Bacteria</taxon>
        <taxon>Bacillati</taxon>
        <taxon>Bacillota</taxon>
        <taxon>Clostridia</taxon>
        <taxon>Eubacteriales</taxon>
        <taxon>Symbiobacteriaceae</taxon>
        <taxon>Symbiobacterium</taxon>
    </lineage>
</organism>